<evidence type="ECO:0000256" key="1">
    <source>
        <dbReference type="ARBA" id="ARBA00000073"/>
    </source>
</evidence>
<dbReference type="eggNOG" id="COG1187">
    <property type="taxonomic scope" value="Bacteria"/>
</dbReference>
<dbReference type="SMART" id="SM00363">
    <property type="entry name" value="S4"/>
    <property type="match status" value="1"/>
</dbReference>
<evidence type="ECO:0000256" key="7">
    <source>
        <dbReference type="SAM" id="MobiDB-lite"/>
    </source>
</evidence>
<dbReference type="GO" id="GO:0003723">
    <property type="term" value="F:RNA binding"/>
    <property type="evidence" value="ECO:0007669"/>
    <property type="project" value="UniProtKB-KW"/>
</dbReference>
<comment type="catalytic activity">
    <reaction evidence="1">
        <text>a uridine in RNA = a pseudouridine in RNA</text>
        <dbReference type="Rhea" id="RHEA:48348"/>
        <dbReference type="Rhea" id="RHEA-COMP:12068"/>
        <dbReference type="Rhea" id="RHEA-COMP:12069"/>
        <dbReference type="ChEBI" id="CHEBI:65314"/>
        <dbReference type="ChEBI" id="CHEBI:65315"/>
    </reaction>
</comment>
<dbReference type="InParanoid" id="E3JAA4"/>
<dbReference type="STRING" id="298654.FraEuI1c_2930"/>
<feature type="region of interest" description="Disordered" evidence="7">
    <location>
        <begin position="1"/>
        <end position="46"/>
    </location>
</feature>
<keyword evidence="10" id="KW-1185">Reference proteome</keyword>
<dbReference type="InterPro" id="IPR050343">
    <property type="entry name" value="RsuA_PseudoU_synthase"/>
</dbReference>
<feature type="compositionally biased region" description="Basic and acidic residues" evidence="7">
    <location>
        <begin position="20"/>
        <end position="36"/>
    </location>
</feature>
<dbReference type="EC" id="5.4.99.-" evidence="6"/>
<dbReference type="GO" id="GO:0120159">
    <property type="term" value="F:rRNA pseudouridine synthase activity"/>
    <property type="evidence" value="ECO:0007669"/>
    <property type="project" value="UniProtKB-ARBA"/>
</dbReference>
<dbReference type="Gene3D" id="3.30.70.1560">
    <property type="entry name" value="Alpha-L RNA-binding motif"/>
    <property type="match status" value="1"/>
</dbReference>
<evidence type="ECO:0000313" key="10">
    <source>
        <dbReference type="Proteomes" id="UP000002484"/>
    </source>
</evidence>
<evidence type="ECO:0000256" key="5">
    <source>
        <dbReference type="PROSITE-ProRule" id="PRU00182"/>
    </source>
</evidence>
<name>E3JAA4_PSEI1</name>
<dbReference type="PROSITE" id="PS01149">
    <property type="entry name" value="PSI_RSU"/>
    <property type="match status" value="1"/>
</dbReference>
<dbReference type="GO" id="GO:0000455">
    <property type="term" value="P:enzyme-directed rRNA pseudouridine synthesis"/>
    <property type="evidence" value="ECO:0007669"/>
    <property type="project" value="UniProtKB-ARBA"/>
</dbReference>
<dbReference type="InterPro" id="IPR018496">
    <property type="entry name" value="PsdUridine_synth_RsuA/RluB_CS"/>
</dbReference>
<feature type="domain" description="RNA-binding S4" evidence="8">
    <location>
        <begin position="46"/>
        <end position="110"/>
    </location>
</feature>
<dbReference type="InterPro" id="IPR000748">
    <property type="entry name" value="PsdUridine_synth_RsuA/RluB/E/F"/>
</dbReference>
<dbReference type="HOGENOM" id="CLU_024979_1_2_11"/>
<dbReference type="AlphaFoldDB" id="E3JAA4"/>
<dbReference type="CDD" id="cd02870">
    <property type="entry name" value="PseudoU_synth_RsuA_like"/>
    <property type="match status" value="1"/>
</dbReference>
<dbReference type="NCBIfam" id="TIGR00093">
    <property type="entry name" value="pseudouridine synthase"/>
    <property type="match status" value="1"/>
</dbReference>
<organism evidence="9 10">
    <name type="scientific">Pseudofrankia inefficax (strain DSM 45817 / CECT 9037 / DDB 130130 / EuI1c)</name>
    <name type="common">Frankia inefficax</name>
    <dbReference type="NCBI Taxonomy" id="298654"/>
    <lineage>
        <taxon>Bacteria</taxon>
        <taxon>Bacillati</taxon>
        <taxon>Actinomycetota</taxon>
        <taxon>Actinomycetes</taxon>
        <taxon>Frankiales</taxon>
        <taxon>Frankiaceae</taxon>
        <taxon>Pseudofrankia</taxon>
    </lineage>
</organism>
<dbReference type="GO" id="GO:0005829">
    <property type="term" value="C:cytosol"/>
    <property type="evidence" value="ECO:0007669"/>
    <property type="project" value="UniProtKB-ARBA"/>
</dbReference>
<comment type="similarity">
    <text evidence="2 6">Belongs to the pseudouridine synthase RsuA family.</text>
</comment>
<dbReference type="Pfam" id="PF00849">
    <property type="entry name" value="PseudoU_synth_2"/>
    <property type="match status" value="1"/>
</dbReference>
<accession>E3JAA4</accession>
<dbReference type="FunFam" id="3.10.290.10:FF:000003">
    <property type="entry name" value="Pseudouridine synthase"/>
    <property type="match status" value="1"/>
</dbReference>
<dbReference type="InterPro" id="IPR020103">
    <property type="entry name" value="PsdUridine_synth_cat_dom_sf"/>
</dbReference>
<dbReference type="SUPFAM" id="SSF55174">
    <property type="entry name" value="Alpha-L RNA-binding motif"/>
    <property type="match status" value="1"/>
</dbReference>
<dbReference type="Pfam" id="PF01479">
    <property type="entry name" value="S4"/>
    <property type="match status" value="1"/>
</dbReference>
<dbReference type="CDD" id="cd00165">
    <property type="entry name" value="S4"/>
    <property type="match status" value="1"/>
</dbReference>
<dbReference type="FunCoup" id="E3JAA4">
    <property type="interactions" value="151"/>
</dbReference>
<dbReference type="Gene3D" id="3.10.290.10">
    <property type="entry name" value="RNA-binding S4 domain"/>
    <property type="match status" value="1"/>
</dbReference>
<evidence type="ECO:0000259" key="8">
    <source>
        <dbReference type="SMART" id="SM00363"/>
    </source>
</evidence>
<reference evidence="9 10" key="1">
    <citation type="submission" date="2010-10" db="EMBL/GenBank/DDBJ databases">
        <title>Complete sequence of Frankia sp. EuI1c.</title>
        <authorList>
            <consortium name="US DOE Joint Genome Institute"/>
            <person name="Lucas S."/>
            <person name="Copeland A."/>
            <person name="Lapidus A."/>
            <person name="Cheng J.-F."/>
            <person name="Bruce D."/>
            <person name="Goodwin L."/>
            <person name="Pitluck S."/>
            <person name="Chertkov O."/>
            <person name="Detter J.C."/>
            <person name="Han C."/>
            <person name="Tapia R."/>
            <person name="Land M."/>
            <person name="Hauser L."/>
            <person name="Jeffries C."/>
            <person name="Kyrpides N."/>
            <person name="Ivanova N."/>
            <person name="Mikhailova N."/>
            <person name="Beauchemin N."/>
            <person name="Sen A."/>
            <person name="Sur S.A."/>
            <person name="Gtari M."/>
            <person name="Wall L."/>
            <person name="Tisa L."/>
            <person name="Woyke T."/>
        </authorList>
    </citation>
    <scope>NUCLEOTIDE SEQUENCE [LARGE SCALE GENOMIC DNA]</scope>
    <source>
        <strain evidence="10">DSM 45817 / CECT 9037 / EuI1c</strain>
    </source>
</reference>
<sequence>MSGTAERGPAGHDVGGRGVGGRDARGRDGGGRDGGGRGETASQEGIRLQKVLASAGVGSRRHNEELIDAGRVRVDGKVVREQGRRVDPETAVIEVDGERVVTRTGLVHLALNKPRGVVSTMSDPEDRPTISDLLTEFGASAGLFHVGRLDVDSEGLLLVTNNGDLAHRLTHPSYQVPKTYQVQINGPLRKETMRRLHTRVELSDGPVRVDSARIIDQVGSQILLEIVLHEGRNRIVRRMMEEVGHPVVRLLRTEFGAVHLGTLRSGRARHLTLHEVGALHSMVGL</sequence>
<dbReference type="Proteomes" id="UP000002484">
    <property type="component" value="Chromosome"/>
</dbReference>
<keyword evidence="3 5" id="KW-0694">RNA-binding</keyword>
<dbReference type="InterPro" id="IPR042092">
    <property type="entry name" value="PsdUridine_s_RsuA/RluB/E/F_cat"/>
</dbReference>
<dbReference type="Gene3D" id="3.30.70.580">
    <property type="entry name" value="Pseudouridine synthase I, catalytic domain, N-terminal subdomain"/>
    <property type="match status" value="1"/>
</dbReference>
<evidence type="ECO:0000313" key="9">
    <source>
        <dbReference type="EMBL" id="ADP80955.1"/>
    </source>
</evidence>
<dbReference type="PANTHER" id="PTHR47683">
    <property type="entry name" value="PSEUDOURIDINE SYNTHASE FAMILY PROTEIN-RELATED"/>
    <property type="match status" value="1"/>
</dbReference>
<keyword evidence="4 6" id="KW-0413">Isomerase</keyword>
<dbReference type="EMBL" id="CP002299">
    <property type="protein sequence ID" value="ADP80955.1"/>
    <property type="molecule type" value="Genomic_DNA"/>
</dbReference>
<proteinExistence type="inferred from homology"/>
<dbReference type="KEGG" id="fri:FraEuI1c_2930"/>
<dbReference type="PROSITE" id="PS50889">
    <property type="entry name" value="S4"/>
    <property type="match status" value="1"/>
</dbReference>
<evidence type="ECO:0000256" key="2">
    <source>
        <dbReference type="ARBA" id="ARBA00008348"/>
    </source>
</evidence>
<protein>
    <recommendedName>
        <fullName evidence="6">Pseudouridine synthase</fullName>
        <ecNumber evidence="6">5.4.99.-</ecNumber>
    </recommendedName>
</protein>
<evidence type="ECO:0000256" key="3">
    <source>
        <dbReference type="ARBA" id="ARBA00022884"/>
    </source>
</evidence>
<dbReference type="SUPFAM" id="SSF55120">
    <property type="entry name" value="Pseudouridine synthase"/>
    <property type="match status" value="1"/>
</dbReference>
<dbReference type="InterPro" id="IPR020094">
    <property type="entry name" value="TruA/RsuA/RluB/E/F_N"/>
</dbReference>
<dbReference type="PANTHER" id="PTHR47683:SF3">
    <property type="entry name" value="RIBOSOMAL LARGE SUBUNIT PSEUDOURIDINE SYNTHASE B"/>
    <property type="match status" value="1"/>
</dbReference>
<gene>
    <name evidence="9" type="ordered locus">FraEuI1c_2930</name>
</gene>
<dbReference type="InterPro" id="IPR006145">
    <property type="entry name" value="PsdUridine_synth_RsuA/RluA"/>
</dbReference>
<dbReference type="InterPro" id="IPR036986">
    <property type="entry name" value="S4_RNA-bd_sf"/>
</dbReference>
<dbReference type="InterPro" id="IPR002942">
    <property type="entry name" value="S4_RNA-bd"/>
</dbReference>
<dbReference type="FunFam" id="3.30.70.1560:FF:000001">
    <property type="entry name" value="Pseudouridine synthase"/>
    <property type="match status" value="1"/>
</dbReference>
<evidence type="ECO:0000256" key="4">
    <source>
        <dbReference type="ARBA" id="ARBA00023235"/>
    </source>
</evidence>
<evidence type="ECO:0000256" key="6">
    <source>
        <dbReference type="RuleBase" id="RU003887"/>
    </source>
</evidence>